<gene>
    <name evidence="2" type="ORF">M0813_05245</name>
</gene>
<feature type="compositionally biased region" description="Basic residues" evidence="1">
    <location>
        <begin position="171"/>
        <end position="180"/>
    </location>
</feature>
<sequence length="337" mass="40160">MSTKSQHKKKERNRSSCKLYYPDVIEESAFGAATEEEQLTLIDISNMKKRKDRVEKLYTLFPNEITFSWEKGRVEFSPRLISILCYAYGQGRTNVRSCLGSYFKRKGYHNMTVRRKNTGMVFVKEEYLEREKKKQEREIRKRALQEEEADVEEEKKRQRKRQRRREEKKSTQFKKRKKNTMAKDTTTPNEEQAKNPKTKMVKKIVFPNRKQKREKKTKNSCLNLGKPTQTTKKIVEENNQKNELSNFEQDFFSLNQSPLFRDSFWTNTALSTKDTKPDPKKKISPFNTPILSEIQPENHFLEQFQFVLPDQFETEGFPICIPNMENVFEYTNLGFDY</sequence>
<evidence type="ECO:0000256" key="1">
    <source>
        <dbReference type="SAM" id="MobiDB-lite"/>
    </source>
</evidence>
<reference evidence="2" key="1">
    <citation type="submission" date="2022-08" db="EMBL/GenBank/DDBJ databases">
        <title>Novel sulfate-reducing endosymbionts in the free-living metamonad Anaeramoeba.</title>
        <authorList>
            <person name="Jerlstrom-Hultqvist J."/>
            <person name="Cepicka I."/>
            <person name="Gallot-Lavallee L."/>
            <person name="Salas-Leiva D."/>
            <person name="Curtis B.A."/>
            <person name="Zahonova K."/>
            <person name="Pipaliya S."/>
            <person name="Dacks J."/>
            <person name="Roger A.J."/>
        </authorList>
    </citation>
    <scope>NUCLEOTIDE SEQUENCE</scope>
    <source>
        <strain evidence="2">Schooner1</strain>
    </source>
</reference>
<accession>A0ABQ8XHJ4</accession>
<evidence type="ECO:0000313" key="3">
    <source>
        <dbReference type="Proteomes" id="UP001150062"/>
    </source>
</evidence>
<feature type="compositionally biased region" description="Basic residues" evidence="1">
    <location>
        <begin position="209"/>
        <end position="218"/>
    </location>
</feature>
<feature type="region of interest" description="Disordered" evidence="1">
    <location>
        <begin position="143"/>
        <end position="225"/>
    </location>
</feature>
<evidence type="ECO:0000313" key="2">
    <source>
        <dbReference type="EMBL" id="KAJ6232090.1"/>
    </source>
</evidence>
<dbReference type="Proteomes" id="UP001150062">
    <property type="component" value="Unassembled WGS sequence"/>
</dbReference>
<comment type="caution">
    <text evidence="2">The sequence shown here is derived from an EMBL/GenBank/DDBJ whole genome shotgun (WGS) entry which is preliminary data.</text>
</comment>
<proteinExistence type="predicted"/>
<dbReference type="EMBL" id="JAOAOG010000295">
    <property type="protein sequence ID" value="KAJ6232090.1"/>
    <property type="molecule type" value="Genomic_DNA"/>
</dbReference>
<protein>
    <submittedName>
        <fullName evidence="2">Protein dek</fullName>
    </submittedName>
</protein>
<organism evidence="2 3">
    <name type="scientific">Anaeramoeba flamelloides</name>
    <dbReference type="NCBI Taxonomy" id="1746091"/>
    <lineage>
        <taxon>Eukaryota</taxon>
        <taxon>Metamonada</taxon>
        <taxon>Anaeramoebidae</taxon>
        <taxon>Anaeramoeba</taxon>
    </lineage>
</organism>
<name>A0ABQ8XHJ4_9EUKA</name>
<keyword evidence="3" id="KW-1185">Reference proteome</keyword>